<dbReference type="Gene3D" id="1.10.1410.30">
    <property type="entry name" value="CCA tRNA nucleotidyltransferase, domain 2"/>
    <property type="match status" value="1"/>
</dbReference>
<dbReference type="Proteomes" id="UP000655759">
    <property type="component" value="Unassembled WGS sequence"/>
</dbReference>
<dbReference type="InterPro" id="IPR048833">
    <property type="entry name" value="CAA_C"/>
</dbReference>
<dbReference type="SUPFAM" id="SSF81631">
    <property type="entry name" value="PAP/OAS1 substrate-binding domain"/>
    <property type="match status" value="1"/>
</dbReference>
<keyword evidence="6 10" id="KW-0692">RNA repair</keyword>
<dbReference type="Gene3D" id="3.30.460.10">
    <property type="entry name" value="Beta Polymerase, domain 2"/>
    <property type="match status" value="1"/>
</dbReference>
<comment type="function">
    <text evidence="10">Catalyzes the addition and repair of the essential 3'-terminal CCA sequence in tRNAs without using a nucleic acid template. Adds these three nucleotides in the order of C, C, and A to the tRNA nucleotide-73, using CTP and ATP as substrates and producing inorganic pyrophosphate. tRNA 3'-terminal CCA addition is required both for tRNA processing and repair. Also involved in tRNA surveillance by mediating tandem CCA addition to generate a CCACCA at the 3' terminus of unstable tRNAs. While stable tRNAs receive only 3'-terminal CCA, unstable tRNAs are marked with CCACCA and rapidly degraded.</text>
</comment>
<feature type="binding site" evidence="10">
    <location>
        <position position="138"/>
    </location>
    <ligand>
        <name>CTP</name>
        <dbReference type="ChEBI" id="CHEBI:37563"/>
    </ligand>
</feature>
<dbReference type="InterPro" id="IPR008229">
    <property type="entry name" value="CCA-adding_arc"/>
</dbReference>
<dbReference type="NCBIfam" id="TIGR03671">
    <property type="entry name" value="cca_archaeal"/>
    <property type="match status" value="1"/>
</dbReference>
<feature type="binding site" evidence="10">
    <location>
        <position position="54"/>
    </location>
    <ligand>
        <name>ATP</name>
        <dbReference type="ChEBI" id="CHEBI:30616"/>
    </ligand>
</feature>
<feature type="binding site" evidence="10">
    <location>
        <position position="138"/>
    </location>
    <ligand>
        <name>ATP</name>
        <dbReference type="ChEBI" id="CHEBI:30616"/>
    </ligand>
</feature>
<dbReference type="GO" id="GO:0005524">
    <property type="term" value="F:ATP binding"/>
    <property type="evidence" value="ECO:0007669"/>
    <property type="project" value="UniProtKB-UniRule"/>
</dbReference>
<comment type="subunit">
    <text evidence="10">Homodimer.</text>
</comment>
<reference evidence="14" key="1">
    <citation type="submission" date="2021-02" db="EMBL/GenBank/DDBJ databases">
        <authorList>
            <person name="Han P."/>
        </authorList>
    </citation>
    <scope>NUCLEOTIDE SEQUENCE</scope>
    <source>
        <strain evidence="14">Candidatus Nitrosotenuis uzonensis 5A</strain>
    </source>
</reference>
<dbReference type="SUPFAM" id="SSF81301">
    <property type="entry name" value="Nucleotidyltransferase"/>
    <property type="match status" value="1"/>
</dbReference>
<keyword evidence="9 10" id="KW-0694">RNA-binding</keyword>
<evidence type="ECO:0000256" key="3">
    <source>
        <dbReference type="ARBA" id="ARBA00022695"/>
    </source>
</evidence>
<dbReference type="GO" id="GO:0000049">
    <property type="term" value="F:tRNA binding"/>
    <property type="evidence" value="ECO:0007669"/>
    <property type="project" value="UniProtKB-UniRule"/>
</dbReference>
<evidence type="ECO:0000259" key="13">
    <source>
        <dbReference type="Pfam" id="PF21133"/>
    </source>
</evidence>
<keyword evidence="4 10" id="KW-0479">Metal-binding</keyword>
<comment type="caution">
    <text evidence="14">The sequence shown here is derived from an EMBL/GenBank/DDBJ whole genome shotgun (WGS) entry which is preliminary data.</text>
</comment>
<comment type="similarity">
    <text evidence="10">Belongs to the tRNA nucleotidyltransferase/poly(A) polymerase family. Archaeal CCA-adding enzyme subfamily.</text>
</comment>
<dbReference type="InterPro" id="IPR002934">
    <property type="entry name" value="Polymerase_NTP_transf_dom"/>
</dbReference>
<evidence type="ECO:0000313" key="14">
    <source>
        <dbReference type="EMBL" id="CAE6489124.1"/>
    </source>
</evidence>
<evidence type="ECO:0000256" key="6">
    <source>
        <dbReference type="ARBA" id="ARBA00022800"/>
    </source>
</evidence>
<dbReference type="RefSeq" id="WP_205098433.1">
    <property type="nucleotide sequence ID" value="NZ_CAJNAQ010000002.1"/>
</dbReference>
<feature type="binding site" evidence="10">
    <location>
        <position position="65"/>
    </location>
    <ligand>
        <name>Mg(2+)</name>
        <dbReference type="ChEBI" id="CHEBI:18420"/>
    </ligand>
</feature>
<evidence type="ECO:0000256" key="7">
    <source>
        <dbReference type="ARBA" id="ARBA00022840"/>
    </source>
</evidence>
<proteinExistence type="inferred from homology"/>
<dbReference type="PIRSF" id="PIRSF005335">
    <property type="entry name" value="CCA_arch"/>
    <property type="match status" value="1"/>
</dbReference>
<dbReference type="InterPro" id="IPR015329">
    <property type="entry name" value="tRNA_NucTransf2"/>
</dbReference>
<dbReference type="GO" id="GO:0000287">
    <property type="term" value="F:magnesium ion binding"/>
    <property type="evidence" value="ECO:0007669"/>
    <property type="project" value="UniProtKB-UniRule"/>
</dbReference>
<feature type="binding site" evidence="10">
    <location>
        <position position="158"/>
    </location>
    <ligand>
        <name>CTP</name>
        <dbReference type="ChEBI" id="CHEBI:37563"/>
    </ligand>
</feature>
<evidence type="ECO:0000256" key="2">
    <source>
        <dbReference type="ARBA" id="ARBA00022694"/>
    </source>
</evidence>
<evidence type="ECO:0000256" key="4">
    <source>
        <dbReference type="ARBA" id="ARBA00022723"/>
    </source>
</evidence>
<keyword evidence="1 10" id="KW-0808">Transferase</keyword>
<dbReference type="PANTHER" id="PTHR39643:SF1">
    <property type="entry name" value="CCA-ADDING ENZYME"/>
    <property type="match status" value="1"/>
</dbReference>
<feature type="binding site" evidence="10">
    <location>
        <position position="167"/>
    </location>
    <ligand>
        <name>ATP</name>
        <dbReference type="ChEBI" id="CHEBI:30616"/>
    </ligand>
</feature>
<feature type="binding site" evidence="10">
    <location>
        <position position="158"/>
    </location>
    <ligand>
        <name>ATP</name>
        <dbReference type="ChEBI" id="CHEBI:30616"/>
    </ligand>
</feature>
<evidence type="ECO:0000313" key="15">
    <source>
        <dbReference type="Proteomes" id="UP000655759"/>
    </source>
</evidence>
<dbReference type="Pfam" id="PF21133">
    <property type="entry name" value="CAA_C"/>
    <property type="match status" value="1"/>
</dbReference>
<comment type="caution">
    <text evidence="10">Lacks conserved residue(s) required for the propagation of feature annotation.</text>
</comment>
<dbReference type="InterPro" id="IPR006116">
    <property type="entry name" value="NT_2-5OAS_ClassI-CCAase"/>
</dbReference>
<keyword evidence="5 10" id="KW-0547">Nucleotide-binding</keyword>
<evidence type="ECO:0000259" key="11">
    <source>
        <dbReference type="Pfam" id="PF01909"/>
    </source>
</evidence>
<evidence type="ECO:0000256" key="9">
    <source>
        <dbReference type="ARBA" id="ARBA00022884"/>
    </source>
</evidence>
<dbReference type="Gene3D" id="3.30.70.590">
    <property type="entry name" value="Poly(A) polymerase predicted RNA binding domain"/>
    <property type="match status" value="1"/>
</dbReference>
<feature type="binding site" evidence="10">
    <location>
        <position position="167"/>
    </location>
    <ligand>
        <name>CTP</name>
        <dbReference type="ChEBI" id="CHEBI:37563"/>
    </ligand>
</feature>
<feature type="domain" description="Polymerase nucleotidyl transferase" evidence="11">
    <location>
        <begin position="37"/>
        <end position="125"/>
    </location>
</feature>
<keyword evidence="7 10" id="KW-0067">ATP-binding</keyword>
<dbReference type="EMBL" id="CAJNAQ010000002">
    <property type="protein sequence ID" value="CAE6489124.1"/>
    <property type="molecule type" value="Genomic_DNA"/>
</dbReference>
<dbReference type="AlphaFoldDB" id="A0A812EXJ6"/>
<comment type="miscellaneous">
    <text evidence="10">A single active site specifically recognizes both ATP and CTP and is responsible for their addition.</text>
</comment>
<feature type="binding site" evidence="10">
    <location>
        <position position="51"/>
    </location>
    <ligand>
        <name>CTP</name>
        <dbReference type="ChEBI" id="CHEBI:37563"/>
    </ligand>
</feature>
<comment type="cofactor">
    <cofactor evidence="10">
        <name>Mg(2+)</name>
        <dbReference type="ChEBI" id="CHEBI:18420"/>
    </cofactor>
</comment>
<dbReference type="GO" id="GO:0042245">
    <property type="term" value="P:RNA repair"/>
    <property type="evidence" value="ECO:0007669"/>
    <property type="project" value="UniProtKB-KW"/>
</dbReference>
<gene>
    <name evidence="10 14" type="primary">cca</name>
    <name evidence="14" type="ORF">NUZ5A_20569</name>
</gene>
<protein>
    <recommendedName>
        <fullName evidence="10">CCA-adding enzyme</fullName>
        <ecNumber evidence="10">2.7.7.72</ecNumber>
    </recommendedName>
    <alternativeName>
        <fullName evidence="10">CCA tRNA nucleotidyltransferase</fullName>
    </alternativeName>
    <alternativeName>
        <fullName evidence="10">tRNA CCA-pyrophosphorylase</fullName>
    </alternativeName>
    <alternativeName>
        <fullName evidence="10">tRNA adenylyl-/cytidylyl- transferase</fullName>
    </alternativeName>
    <alternativeName>
        <fullName evidence="10">tRNA nucleotidyltransferase</fullName>
    </alternativeName>
    <alternativeName>
        <fullName evidence="10">tRNA-NT</fullName>
    </alternativeName>
</protein>
<dbReference type="Pfam" id="PF09249">
    <property type="entry name" value="tRNA_NucTransf2"/>
    <property type="match status" value="1"/>
</dbReference>
<evidence type="ECO:0000256" key="8">
    <source>
        <dbReference type="ARBA" id="ARBA00022842"/>
    </source>
</evidence>
<feature type="binding site" evidence="10">
    <location>
        <position position="63"/>
    </location>
    <ligand>
        <name>Mg(2+)</name>
        <dbReference type="ChEBI" id="CHEBI:18420"/>
    </ligand>
</feature>
<keyword evidence="2 10" id="KW-0819">tRNA processing</keyword>
<keyword evidence="8 10" id="KW-0460">Magnesium</keyword>
<dbReference type="InterPro" id="IPR011068">
    <property type="entry name" value="NuclTrfase_I-like_C"/>
</dbReference>
<dbReference type="HAMAP" id="MF_01264">
    <property type="entry name" value="CCA_arch"/>
    <property type="match status" value="1"/>
</dbReference>
<sequence length="444" mass="50013">MNHMLNQIKKKVVPAKSLQARKDKLVSKVIDLVSRETAKYSQVIGIELGGSFAKGTWLPERADIDIFIKFRTDVSEKEFAEVGKKIGFAALADYMPYVRYAEHPFVEAQIGDTKVNLVPCYAVEEGSWKSSADRSPFHTRFMKQSLTDEMKDQVRILKWFLKCNDIYGAEIAKQGFSGYVAEVLILNFGTFEGVLKAMSCLKCGEVIGKAAKEFDSPIVIIDPIDANRNLGAAISTENLGKLVLLSRAFLRKPSHLFFKPRKPNTFVKSSLRNVLVISFRYKKRSPDVIWGQLKRATASIATQIDQEGFTVLRKSAFVLRDNEAFLLFLLQSPTLHDSKLRVGPDFFVSEYADKFVMSNKKKSVMMWINDDGKICSLQKRPYTSVQSFVRDLLRKNLQSAGISVGLQEDIKKFKITVGDRVKSKSIKEAIAELVSTDEAIFSSN</sequence>
<dbReference type="PROSITE" id="PS50152">
    <property type="entry name" value="25A_SYNTH_3"/>
    <property type="match status" value="1"/>
</dbReference>
<evidence type="ECO:0000259" key="12">
    <source>
        <dbReference type="Pfam" id="PF09249"/>
    </source>
</evidence>
<accession>A0A812EXJ6</accession>
<dbReference type="EC" id="2.7.7.72" evidence="10"/>
<feature type="binding site" evidence="10">
    <location>
        <position position="51"/>
    </location>
    <ligand>
        <name>ATP</name>
        <dbReference type="ChEBI" id="CHEBI:30616"/>
    </ligand>
</feature>
<dbReference type="Gene3D" id="3.30.70.1550">
    <property type="entry name" value="Archaeal tRNA CCA-adding enzyme catalytic domain"/>
    <property type="match status" value="1"/>
</dbReference>
<dbReference type="InterPro" id="IPR042090">
    <property type="entry name" value="CCA_tRNA_nucleotrans_2"/>
</dbReference>
<dbReference type="GO" id="GO:0001680">
    <property type="term" value="P:tRNA 3'-terminal CCA addition"/>
    <property type="evidence" value="ECO:0007669"/>
    <property type="project" value="UniProtKB-UniRule"/>
</dbReference>
<keyword evidence="3 10" id="KW-0548">Nucleotidyltransferase</keyword>
<dbReference type="SUPFAM" id="SSF55003">
    <property type="entry name" value="PAP/Archaeal CCA-adding enzyme, C-terminal domain"/>
    <property type="match status" value="1"/>
</dbReference>
<feature type="binding site" evidence="10">
    <location>
        <position position="54"/>
    </location>
    <ligand>
        <name>CTP</name>
        <dbReference type="ChEBI" id="CHEBI:37563"/>
    </ligand>
</feature>
<dbReference type="Pfam" id="PF01909">
    <property type="entry name" value="NTP_transf_2"/>
    <property type="match status" value="1"/>
</dbReference>
<dbReference type="PANTHER" id="PTHR39643">
    <property type="entry name" value="CCA-ADDING ENZYME"/>
    <property type="match status" value="1"/>
</dbReference>
<organism evidence="14 15">
    <name type="scientific">Candidatus Nitrosotenuis uzonensis</name>
    <dbReference type="NCBI Taxonomy" id="1407055"/>
    <lineage>
        <taxon>Archaea</taxon>
        <taxon>Nitrososphaerota</taxon>
        <taxon>Candidatus Nitrosotenuis</taxon>
    </lineage>
</organism>
<dbReference type="InterPro" id="IPR043519">
    <property type="entry name" value="NT_sf"/>
</dbReference>
<comment type="catalytic activity">
    <reaction evidence="10">
        <text>a tRNA with a 3' CCA end + 2 CTP + ATP = a tRNA with a 3' CCACCA end + 3 diphosphate</text>
        <dbReference type="Rhea" id="RHEA:76235"/>
        <dbReference type="Rhea" id="RHEA-COMP:10468"/>
        <dbReference type="Rhea" id="RHEA-COMP:18655"/>
        <dbReference type="ChEBI" id="CHEBI:30616"/>
        <dbReference type="ChEBI" id="CHEBI:33019"/>
        <dbReference type="ChEBI" id="CHEBI:37563"/>
        <dbReference type="ChEBI" id="CHEBI:83071"/>
        <dbReference type="ChEBI" id="CHEBI:195187"/>
    </reaction>
</comment>
<feature type="domain" description="tRNA nucleotidyltransferase substrate binding" evidence="12">
    <location>
        <begin position="152"/>
        <end position="259"/>
    </location>
</feature>
<evidence type="ECO:0000256" key="10">
    <source>
        <dbReference type="HAMAP-Rule" id="MF_01264"/>
    </source>
</evidence>
<dbReference type="CDD" id="cd05400">
    <property type="entry name" value="NT_2-5OAS_ClassI-CCAase"/>
    <property type="match status" value="1"/>
</dbReference>
<dbReference type="GO" id="GO:0004810">
    <property type="term" value="F:CCA tRNA nucleotidyltransferase activity"/>
    <property type="evidence" value="ECO:0007669"/>
    <property type="project" value="UniProtKB-UniRule"/>
</dbReference>
<evidence type="ECO:0000256" key="1">
    <source>
        <dbReference type="ARBA" id="ARBA00022679"/>
    </source>
</evidence>
<feature type="domain" description="CCA-adding enzyme C-terminal" evidence="13">
    <location>
        <begin position="274"/>
        <end position="405"/>
    </location>
</feature>
<name>A0A812EXJ6_9ARCH</name>
<comment type="catalytic activity">
    <reaction evidence="10">
        <text>a tRNA precursor + 2 CTP + ATP = a tRNA with a 3' CCA end + 3 diphosphate</text>
        <dbReference type="Rhea" id="RHEA:14433"/>
        <dbReference type="Rhea" id="RHEA-COMP:10465"/>
        <dbReference type="Rhea" id="RHEA-COMP:10468"/>
        <dbReference type="ChEBI" id="CHEBI:30616"/>
        <dbReference type="ChEBI" id="CHEBI:33019"/>
        <dbReference type="ChEBI" id="CHEBI:37563"/>
        <dbReference type="ChEBI" id="CHEBI:74896"/>
        <dbReference type="ChEBI" id="CHEBI:83071"/>
        <dbReference type="EC" id="2.7.7.72"/>
    </reaction>
</comment>
<evidence type="ECO:0000256" key="5">
    <source>
        <dbReference type="ARBA" id="ARBA00022741"/>
    </source>
</evidence>